<evidence type="ECO:0008006" key="11">
    <source>
        <dbReference type="Google" id="ProtNLM"/>
    </source>
</evidence>
<dbReference type="InterPro" id="IPR042197">
    <property type="entry name" value="Apaf_helical"/>
</dbReference>
<evidence type="ECO:0000256" key="6">
    <source>
        <dbReference type="ARBA" id="ARBA00022840"/>
    </source>
</evidence>
<comment type="similarity">
    <text evidence="1">Belongs to the disease resistance NB-LRR family.</text>
</comment>
<keyword evidence="10" id="KW-1185">Reference proteome</keyword>
<evidence type="ECO:0000313" key="9">
    <source>
        <dbReference type="EMBL" id="MCD7464162.1"/>
    </source>
</evidence>
<keyword evidence="3" id="KW-0677">Repeat</keyword>
<dbReference type="InterPro" id="IPR032675">
    <property type="entry name" value="LRR_dom_sf"/>
</dbReference>
<keyword evidence="6" id="KW-0067">ATP-binding</keyword>
<comment type="caution">
    <text evidence="9">The sequence shown here is derived from an EMBL/GenBank/DDBJ whole genome shotgun (WGS) entry which is preliminary data.</text>
</comment>
<keyword evidence="4" id="KW-0547">Nucleotide-binding</keyword>
<accession>A0ABS8T0V0</accession>
<reference evidence="9 10" key="1">
    <citation type="journal article" date="2021" name="BMC Genomics">
        <title>Datura genome reveals duplications of psychoactive alkaloid biosynthetic genes and high mutation rate following tissue culture.</title>
        <authorList>
            <person name="Rajewski A."/>
            <person name="Carter-House D."/>
            <person name="Stajich J."/>
            <person name="Litt A."/>
        </authorList>
    </citation>
    <scope>NUCLEOTIDE SEQUENCE [LARGE SCALE GENOMIC DNA]</scope>
    <source>
        <strain evidence="9">AR-01</strain>
    </source>
</reference>
<gene>
    <name evidence="9" type="ORF">HAX54_052222</name>
</gene>
<evidence type="ECO:0000256" key="4">
    <source>
        <dbReference type="ARBA" id="ARBA00022741"/>
    </source>
</evidence>
<evidence type="ECO:0000256" key="2">
    <source>
        <dbReference type="ARBA" id="ARBA00022614"/>
    </source>
</evidence>
<name>A0ABS8T0V0_DATST</name>
<dbReference type="Pfam" id="PF23598">
    <property type="entry name" value="LRR_14"/>
    <property type="match status" value="1"/>
</dbReference>
<evidence type="ECO:0000256" key="1">
    <source>
        <dbReference type="ARBA" id="ARBA00008894"/>
    </source>
</evidence>
<dbReference type="Gene3D" id="3.80.10.10">
    <property type="entry name" value="Ribonuclease Inhibitor"/>
    <property type="match status" value="1"/>
</dbReference>
<dbReference type="SUPFAM" id="SSF52540">
    <property type="entry name" value="P-loop containing nucleoside triphosphate hydrolases"/>
    <property type="match status" value="1"/>
</dbReference>
<feature type="domain" description="Disease resistance protein winged helix" evidence="7">
    <location>
        <begin position="106"/>
        <end position="176"/>
    </location>
</feature>
<evidence type="ECO:0000259" key="8">
    <source>
        <dbReference type="Pfam" id="PF23598"/>
    </source>
</evidence>
<organism evidence="9 10">
    <name type="scientific">Datura stramonium</name>
    <name type="common">Jimsonweed</name>
    <name type="synonym">Common thornapple</name>
    <dbReference type="NCBI Taxonomy" id="4076"/>
    <lineage>
        <taxon>Eukaryota</taxon>
        <taxon>Viridiplantae</taxon>
        <taxon>Streptophyta</taxon>
        <taxon>Embryophyta</taxon>
        <taxon>Tracheophyta</taxon>
        <taxon>Spermatophyta</taxon>
        <taxon>Magnoliopsida</taxon>
        <taxon>eudicotyledons</taxon>
        <taxon>Gunneridae</taxon>
        <taxon>Pentapetalae</taxon>
        <taxon>asterids</taxon>
        <taxon>lamiids</taxon>
        <taxon>Solanales</taxon>
        <taxon>Solanaceae</taxon>
        <taxon>Solanoideae</taxon>
        <taxon>Datureae</taxon>
        <taxon>Datura</taxon>
    </lineage>
</organism>
<dbReference type="Gene3D" id="1.10.10.10">
    <property type="entry name" value="Winged helix-like DNA-binding domain superfamily/Winged helix DNA-binding domain"/>
    <property type="match status" value="1"/>
</dbReference>
<dbReference type="InterPro" id="IPR036388">
    <property type="entry name" value="WH-like_DNA-bd_sf"/>
</dbReference>
<dbReference type="Proteomes" id="UP000823775">
    <property type="component" value="Unassembled WGS sequence"/>
</dbReference>
<sequence>MNLLNLENGWKLLRDKVFGSKHDYPSELEEIGKKIVKKCQGLPLTITVIAGHLSKMDRTLECWKDVARTLSEIIASHPDKFLGVLGLSYHHLPNRLKPCFLSMSSFPEDFQVETWRLIQLWIAEGFIRTSENGESLEEVVINYLEDLISRNLIMVRKRRFNGEIKACGIHDLLREFCLIEAETTKFMHVGRTYPTLPTQKHNVHRFSFQTEYYSVDDCRKLLSPAARSIYLFSERQPSATHYNFLGLLIYRRPVILDVFSRFNLLRVLTIFNLGVGFRSFPLVIKKLFHLRYLEVRFNGDIPASISELQNLQTLIVHAHLYRDIISPGRIWMMKNLRHIHLGAPGYLPSPRREGIQNNHVVIGMPNLEELSGLSSAKCTNEVFFGIPNLKKMKVHVVYSEEDRLANHLIDMSSLTKLEALTCCWHNYSPDSLKNFGFQTSLKRLTLDGWFEFPWEGISTLAMLPNLEELKLKDQAAYGEVWKLSDEDKFKSLKFLLLRWLNLEHWEASSDSFPNLKRLVLKICESLNEIPTEFGEISILESIELYDCSYTAEDSARKIEQEQEDMGNNCLKVYIHNSYMSKFYISQKFFGSSDY</sequence>
<feature type="domain" description="Disease resistance R13L4/SHOC-2-like LRR" evidence="8">
    <location>
        <begin position="258"/>
        <end position="450"/>
    </location>
</feature>
<keyword evidence="2" id="KW-0433">Leucine-rich repeat</keyword>
<evidence type="ECO:0000259" key="7">
    <source>
        <dbReference type="Pfam" id="PF23559"/>
    </source>
</evidence>
<dbReference type="Gene3D" id="1.10.8.430">
    <property type="entry name" value="Helical domain of apoptotic protease-activating factors"/>
    <property type="match status" value="1"/>
</dbReference>
<protein>
    <recommendedName>
        <fullName evidence="11">NB-ARC domain-containing protein</fullName>
    </recommendedName>
</protein>
<dbReference type="SUPFAM" id="SSF52058">
    <property type="entry name" value="L domain-like"/>
    <property type="match status" value="1"/>
</dbReference>
<dbReference type="PANTHER" id="PTHR15140">
    <property type="entry name" value="TUBULIN-SPECIFIC CHAPERONE E"/>
    <property type="match status" value="1"/>
</dbReference>
<evidence type="ECO:0000256" key="3">
    <source>
        <dbReference type="ARBA" id="ARBA00022737"/>
    </source>
</evidence>
<dbReference type="InterPro" id="IPR027417">
    <property type="entry name" value="P-loop_NTPase"/>
</dbReference>
<dbReference type="InterPro" id="IPR055414">
    <property type="entry name" value="LRR_R13L4/SHOC2-like"/>
</dbReference>
<dbReference type="Pfam" id="PF23559">
    <property type="entry name" value="WHD_DRP"/>
    <property type="match status" value="1"/>
</dbReference>
<evidence type="ECO:0000313" key="10">
    <source>
        <dbReference type="Proteomes" id="UP000823775"/>
    </source>
</evidence>
<dbReference type="EMBL" id="JACEIK010000944">
    <property type="protein sequence ID" value="MCD7464162.1"/>
    <property type="molecule type" value="Genomic_DNA"/>
</dbReference>
<proteinExistence type="inferred from homology"/>
<dbReference type="PANTHER" id="PTHR15140:SF46">
    <property type="entry name" value="NRC1"/>
    <property type="match status" value="1"/>
</dbReference>
<keyword evidence="5" id="KW-0611">Plant defense</keyword>
<evidence type="ECO:0000256" key="5">
    <source>
        <dbReference type="ARBA" id="ARBA00022821"/>
    </source>
</evidence>
<dbReference type="InterPro" id="IPR058922">
    <property type="entry name" value="WHD_DRP"/>
</dbReference>